<name>A0ACB7S3K4_HYAAI</name>
<dbReference type="Proteomes" id="UP000821845">
    <property type="component" value="Chromosome 5"/>
</dbReference>
<evidence type="ECO:0000313" key="2">
    <source>
        <dbReference type="Proteomes" id="UP000821845"/>
    </source>
</evidence>
<proteinExistence type="predicted"/>
<gene>
    <name evidence="1" type="ORF">HPB50_000959</name>
</gene>
<dbReference type="EMBL" id="CM023485">
    <property type="protein sequence ID" value="KAH6929506.1"/>
    <property type="molecule type" value="Genomic_DNA"/>
</dbReference>
<protein>
    <submittedName>
        <fullName evidence="1">Uncharacterized protein</fullName>
    </submittedName>
</protein>
<keyword evidence="2" id="KW-1185">Reference proteome</keyword>
<evidence type="ECO:0000313" key="1">
    <source>
        <dbReference type="EMBL" id="KAH6929506.1"/>
    </source>
</evidence>
<comment type="caution">
    <text evidence="1">The sequence shown here is derived from an EMBL/GenBank/DDBJ whole genome shotgun (WGS) entry which is preliminary data.</text>
</comment>
<reference evidence="1" key="1">
    <citation type="submission" date="2020-05" db="EMBL/GenBank/DDBJ databases">
        <title>Large-scale comparative analyses of tick genomes elucidate their genetic diversity and vector capacities.</title>
        <authorList>
            <person name="Jia N."/>
            <person name="Wang J."/>
            <person name="Shi W."/>
            <person name="Du L."/>
            <person name="Sun Y."/>
            <person name="Zhan W."/>
            <person name="Jiang J."/>
            <person name="Wang Q."/>
            <person name="Zhang B."/>
            <person name="Ji P."/>
            <person name="Sakyi L.B."/>
            <person name="Cui X."/>
            <person name="Yuan T."/>
            <person name="Jiang B."/>
            <person name="Yang W."/>
            <person name="Lam T.T.-Y."/>
            <person name="Chang Q."/>
            <person name="Ding S."/>
            <person name="Wang X."/>
            <person name="Zhu J."/>
            <person name="Ruan X."/>
            <person name="Zhao L."/>
            <person name="Wei J."/>
            <person name="Que T."/>
            <person name="Du C."/>
            <person name="Cheng J."/>
            <person name="Dai P."/>
            <person name="Han X."/>
            <person name="Huang E."/>
            <person name="Gao Y."/>
            <person name="Liu J."/>
            <person name="Shao H."/>
            <person name="Ye R."/>
            <person name="Li L."/>
            <person name="Wei W."/>
            <person name="Wang X."/>
            <person name="Wang C."/>
            <person name="Yang T."/>
            <person name="Huo Q."/>
            <person name="Li W."/>
            <person name="Guo W."/>
            <person name="Chen H."/>
            <person name="Zhou L."/>
            <person name="Ni X."/>
            <person name="Tian J."/>
            <person name="Zhou Y."/>
            <person name="Sheng Y."/>
            <person name="Liu T."/>
            <person name="Pan Y."/>
            <person name="Xia L."/>
            <person name="Li J."/>
            <person name="Zhao F."/>
            <person name="Cao W."/>
        </authorList>
    </citation>
    <scope>NUCLEOTIDE SEQUENCE</scope>
    <source>
        <strain evidence="1">Hyas-2018</strain>
    </source>
</reference>
<accession>A0ACB7S3K4</accession>
<sequence>MSNRSNSLETTTTTTPSKTKGDKKHSLTATAEAAGGEPEGDQRPKSRVVPSQSRNDRRGSSSSDSDGSGRVVNGKTAVGAEQSTTEVDVKSELLDADIHDFTRSDQSSSADLKRRSGGAPRGRWRPGGSSNGTDAAGWLTECSNDFDTLTHATTQAFTDIPAASSTAMLVDPEERQPKPEPFLKTIAKASISVSSFSYDEPLAQVSIAFFSMCLLFVIVACSVIVYSCGVGACAEDGDPASNSTAAAARAHRKSDVSKGGHAYMP</sequence>
<organism evidence="1 2">
    <name type="scientific">Hyalomma asiaticum</name>
    <name type="common">Tick</name>
    <dbReference type="NCBI Taxonomy" id="266040"/>
    <lineage>
        <taxon>Eukaryota</taxon>
        <taxon>Metazoa</taxon>
        <taxon>Ecdysozoa</taxon>
        <taxon>Arthropoda</taxon>
        <taxon>Chelicerata</taxon>
        <taxon>Arachnida</taxon>
        <taxon>Acari</taxon>
        <taxon>Parasitiformes</taxon>
        <taxon>Ixodida</taxon>
        <taxon>Ixodoidea</taxon>
        <taxon>Ixodidae</taxon>
        <taxon>Hyalomminae</taxon>
        <taxon>Hyalomma</taxon>
    </lineage>
</organism>